<evidence type="ECO:0000313" key="5">
    <source>
        <dbReference type="EMBL" id="SHO60940.1"/>
    </source>
</evidence>
<keyword evidence="5" id="KW-0012">Acyltransferase</keyword>
<dbReference type="GO" id="GO:0016020">
    <property type="term" value="C:membrane"/>
    <property type="evidence" value="ECO:0007669"/>
    <property type="project" value="TreeGrafter"/>
</dbReference>
<accession>A0A1M7Z846</accession>
<organism evidence="5 6">
    <name type="scientific">Pseudoxanthobacter soli DSM 19599</name>
    <dbReference type="NCBI Taxonomy" id="1123029"/>
    <lineage>
        <taxon>Bacteria</taxon>
        <taxon>Pseudomonadati</taxon>
        <taxon>Pseudomonadota</taxon>
        <taxon>Alphaproteobacteria</taxon>
        <taxon>Hyphomicrobiales</taxon>
        <taxon>Segnochrobactraceae</taxon>
        <taxon>Pseudoxanthobacter</taxon>
    </lineage>
</organism>
<protein>
    <submittedName>
        <fullName evidence="5">Peptidoglycan/LPS O-acetylase OafA/YrhL, contains acyltransferase and SGNH-hydrolase domains</fullName>
    </submittedName>
</protein>
<feature type="region of interest" description="Disordered" evidence="1">
    <location>
        <begin position="1"/>
        <end position="24"/>
    </location>
</feature>
<feature type="domain" description="Acyltransferase 3" evidence="3">
    <location>
        <begin position="37"/>
        <end position="361"/>
    </location>
</feature>
<dbReference type="InterPro" id="IPR002656">
    <property type="entry name" value="Acyl_transf_3_dom"/>
</dbReference>
<evidence type="ECO:0000256" key="2">
    <source>
        <dbReference type="SAM" id="Phobius"/>
    </source>
</evidence>
<feature type="transmembrane region" description="Helical" evidence="2">
    <location>
        <begin position="256"/>
        <end position="272"/>
    </location>
</feature>
<feature type="transmembrane region" description="Helical" evidence="2">
    <location>
        <begin position="198"/>
        <end position="217"/>
    </location>
</feature>
<dbReference type="AlphaFoldDB" id="A0A1M7Z846"/>
<dbReference type="EMBL" id="FRXO01000001">
    <property type="protein sequence ID" value="SHO60940.1"/>
    <property type="molecule type" value="Genomic_DNA"/>
</dbReference>
<dbReference type="OrthoDB" id="9796461at2"/>
<keyword evidence="5" id="KW-0378">Hydrolase</keyword>
<feature type="transmembrane region" description="Helical" evidence="2">
    <location>
        <begin position="64"/>
        <end position="87"/>
    </location>
</feature>
<feature type="transmembrane region" description="Helical" evidence="2">
    <location>
        <begin position="343"/>
        <end position="361"/>
    </location>
</feature>
<proteinExistence type="predicted"/>
<keyword evidence="6" id="KW-1185">Reference proteome</keyword>
<evidence type="ECO:0000313" key="6">
    <source>
        <dbReference type="Proteomes" id="UP000186406"/>
    </source>
</evidence>
<dbReference type="STRING" id="1123029.SAMN02745172_00465"/>
<gene>
    <name evidence="5" type="ORF">SAMN02745172_00465</name>
</gene>
<keyword evidence="5" id="KW-0808">Transferase</keyword>
<keyword evidence="2" id="KW-0472">Membrane</keyword>
<evidence type="ECO:0000259" key="3">
    <source>
        <dbReference type="Pfam" id="PF01757"/>
    </source>
</evidence>
<dbReference type="Pfam" id="PF01757">
    <property type="entry name" value="Acyl_transf_3"/>
    <property type="match status" value="1"/>
</dbReference>
<evidence type="ECO:0000259" key="4">
    <source>
        <dbReference type="Pfam" id="PF19040"/>
    </source>
</evidence>
<evidence type="ECO:0000256" key="1">
    <source>
        <dbReference type="SAM" id="MobiDB-lite"/>
    </source>
</evidence>
<dbReference type="Proteomes" id="UP000186406">
    <property type="component" value="Unassembled WGS sequence"/>
</dbReference>
<keyword evidence="2" id="KW-0812">Transmembrane</keyword>
<feature type="domain" description="SGNH" evidence="4">
    <location>
        <begin position="436"/>
        <end position="692"/>
    </location>
</feature>
<dbReference type="InterPro" id="IPR043968">
    <property type="entry name" value="SGNH"/>
</dbReference>
<dbReference type="GO" id="GO:0009103">
    <property type="term" value="P:lipopolysaccharide biosynthetic process"/>
    <property type="evidence" value="ECO:0007669"/>
    <property type="project" value="TreeGrafter"/>
</dbReference>
<dbReference type="PANTHER" id="PTHR23028">
    <property type="entry name" value="ACETYLTRANSFERASE"/>
    <property type="match status" value="1"/>
</dbReference>
<dbReference type="InterPro" id="IPR050879">
    <property type="entry name" value="Acyltransferase_3"/>
</dbReference>
<feature type="transmembrane region" description="Helical" evidence="2">
    <location>
        <begin position="135"/>
        <end position="158"/>
    </location>
</feature>
<feature type="transmembrane region" description="Helical" evidence="2">
    <location>
        <begin position="382"/>
        <end position="401"/>
    </location>
</feature>
<dbReference type="GO" id="GO:0016787">
    <property type="term" value="F:hydrolase activity"/>
    <property type="evidence" value="ECO:0007669"/>
    <property type="project" value="UniProtKB-KW"/>
</dbReference>
<feature type="transmembrane region" description="Helical" evidence="2">
    <location>
        <begin position="170"/>
        <end position="191"/>
    </location>
</feature>
<dbReference type="GO" id="GO:0016747">
    <property type="term" value="F:acyltransferase activity, transferring groups other than amino-acyl groups"/>
    <property type="evidence" value="ECO:0007669"/>
    <property type="project" value="InterPro"/>
</dbReference>
<sequence>MPDSASMKRPHGFRAGQAGDASRRAAHPAPAIAYRPDIDGLRAISIVGVLLFHASVFQPAFRPFVGGFVGVDVFFVISGYLITSIILREIAQGRFTLTSFYERRIRRIFPALFSMLIVTSAAASLLMLPKEIRAYGGTLMAAAGFVTNFVLALGDGYFVTTFTSRPLLHLWSLAIEEQFYIVFPFIMILTARFLRGRFAVVIGVLTVAFFTLGWWLVFQGPASFFWTQARAWEILIGAVLASGAVPRLHSRHLREALGWLGLAMILYAMATFTEGGPWPGPLGLVPCVGAALVIYAGEDGPTGVGRLLSLKPLVVIGLLSYSLYVWHWPILAITQSYFLNRPLSVLDTCLLLGVAAVVSVISRRYIERPFLGRSGILTRRQVFGCAVAVAVATALFGAMLIRTDGWPQRLPKDVADMARISKEGRGSPCVRNVPDGMADAPCLIGAVGKAEPSFALWGDSHADAILAAVSDVAARNGREGVAMIMRGCGPLVDGPILPPFAGVPEGFEQFCAPFNTEAYRIITSDPRIKTVIVAARWSMYATLMGYGDADDQNVAPFIEQPWFAKDVAWAREQFVASLTATMLGLHQAGKTVYIVMPIPEVREDVPQSMARSLLLGRPFHIRSHREDYDRRNAFARDALQKLAANGIVKLLDPATVFCPGERCMVQENGHPFYFDDDHLSRLGAAQLEPMFDGAFKATAPAAP</sequence>
<feature type="transmembrane region" description="Helical" evidence="2">
    <location>
        <begin position="107"/>
        <end position="128"/>
    </location>
</feature>
<feature type="transmembrane region" description="Helical" evidence="2">
    <location>
        <begin position="308"/>
        <end position="331"/>
    </location>
</feature>
<dbReference type="Pfam" id="PF19040">
    <property type="entry name" value="SGNH"/>
    <property type="match status" value="1"/>
</dbReference>
<name>A0A1M7Z846_9HYPH</name>
<feature type="transmembrane region" description="Helical" evidence="2">
    <location>
        <begin position="40"/>
        <end position="57"/>
    </location>
</feature>
<reference evidence="5 6" key="1">
    <citation type="submission" date="2016-12" db="EMBL/GenBank/DDBJ databases">
        <authorList>
            <person name="Song W.-J."/>
            <person name="Kurnit D.M."/>
        </authorList>
    </citation>
    <scope>NUCLEOTIDE SEQUENCE [LARGE SCALE GENOMIC DNA]</scope>
    <source>
        <strain evidence="5 6">DSM 19599</strain>
    </source>
</reference>
<dbReference type="PANTHER" id="PTHR23028:SF53">
    <property type="entry name" value="ACYL_TRANSF_3 DOMAIN-CONTAINING PROTEIN"/>
    <property type="match status" value="1"/>
</dbReference>
<keyword evidence="2" id="KW-1133">Transmembrane helix</keyword>
<feature type="transmembrane region" description="Helical" evidence="2">
    <location>
        <begin position="278"/>
        <end position="296"/>
    </location>
</feature>